<dbReference type="AlphaFoldDB" id="A0AA90NL84"/>
<evidence type="ECO:0000256" key="1">
    <source>
        <dbReference type="SAM" id="Phobius"/>
    </source>
</evidence>
<keyword evidence="1" id="KW-0472">Membrane</keyword>
<keyword evidence="1" id="KW-0812">Transmembrane</keyword>
<reference evidence="2 3" key="1">
    <citation type="journal article" date="2023" name="bioRxiv">
        <title>An intranuclear bacterial parasite of deep-sea mussels expresses apoptosis inhibitors acquired from its host.</title>
        <authorList>
            <person name="Gonzalez Porras M.A."/>
            <person name="Assie A."/>
            <person name="Tietjen M."/>
            <person name="Violette M."/>
            <person name="Kleiner M."/>
            <person name="Gruber-Vodicka H."/>
            <person name="Dubilier N."/>
            <person name="Leisch N."/>
        </authorList>
    </citation>
    <scope>NUCLEOTIDE SEQUENCE [LARGE SCALE GENOMIC DNA]</scope>
    <source>
        <strain evidence="2">IAP13</strain>
    </source>
</reference>
<dbReference type="InterPro" id="IPR005625">
    <property type="entry name" value="PepSY-ass_TM"/>
</dbReference>
<evidence type="ECO:0000313" key="2">
    <source>
        <dbReference type="EMBL" id="MDP0589044.1"/>
    </source>
</evidence>
<feature type="transmembrane region" description="Helical" evidence="1">
    <location>
        <begin position="12"/>
        <end position="36"/>
    </location>
</feature>
<sequence length="188" mass="21052">MRILNHSTLMTVHALLAAFILPAAIMFFVTGALYTWGIKGNYDTSTHELHLKQPIQGELDELVTLAKKELQKKSLEEPSGKAKIKRIGSFFRLEWTGSNMDIIIEPTSQPLIAKIEIKKTAWHRQFVQLHKAKGGTPFKVYAAAFATALLLLLISGFIMAWQMPKLRKRTLVSVSFGIAVFIIMVVSS</sequence>
<comment type="caution">
    <text evidence="2">The sequence shown here is derived from an EMBL/GenBank/DDBJ whole genome shotgun (WGS) entry which is preliminary data.</text>
</comment>
<name>A0AA90NL84_9GAMM</name>
<feature type="transmembrane region" description="Helical" evidence="1">
    <location>
        <begin position="170"/>
        <end position="187"/>
    </location>
</feature>
<feature type="transmembrane region" description="Helical" evidence="1">
    <location>
        <begin position="140"/>
        <end position="161"/>
    </location>
</feature>
<accession>A0AA90NL84</accession>
<keyword evidence="3" id="KW-1185">Reference proteome</keyword>
<keyword evidence="1" id="KW-1133">Transmembrane helix</keyword>
<organism evidence="2 3">
    <name type="scientific">Candidatus Endonucleibacter bathymodioli</name>
    <dbReference type="NCBI Taxonomy" id="539814"/>
    <lineage>
        <taxon>Bacteria</taxon>
        <taxon>Pseudomonadati</taxon>
        <taxon>Pseudomonadota</taxon>
        <taxon>Gammaproteobacteria</taxon>
        <taxon>Oceanospirillales</taxon>
        <taxon>Endozoicomonadaceae</taxon>
        <taxon>Candidatus Endonucleibacter</taxon>
    </lineage>
</organism>
<dbReference type="Pfam" id="PF03929">
    <property type="entry name" value="PepSY_TM"/>
    <property type="match status" value="1"/>
</dbReference>
<dbReference type="Proteomes" id="UP001178148">
    <property type="component" value="Unassembled WGS sequence"/>
</dbReference>
<gene>
    <name evidence="2" type="ORF">QS748_07550</name>
</gene>
<proteinExistence type="predicted"/>
<protein>
    <submittedName>
        <fullName evidence="2">PepSY domain-containing protein</fullName>
    </submittedName>
</protein>
<dbReference type="EMBL" id="JASXSV010000009">
    <property type="protein sequence ID" value="MDP0589044.1"/>
    <property type="molecule type" value="Genomic_DNA"/>
</dbReference>
<evidence type="ECO:0000313" key="3">
    <source>
        <dbReference type="Proteomes" id="UP001178148"/>
    </source>
</evidence>